<feature type="region of interest" description="Disordered" evidence="1">
    <location>
        <begin position="85"/>
        <end position="108"/>
    </location>
</feature>
<dbReference type="EMBL" id="ABJB010414509">
    <property type="status" value="NOT_ANNOTATED_CDS"/>
    <property type="molecule type" value="Genomic_DNA"/>
</dbReference>
<dbReference type="PaxDb" id="6945-B7QBA6"/>
<dbReference type="VEuPathDB" id="VectorBase:ISCI022575"/>
<evidence type="ECO:0000313" key="4">
    <source>
        <dbReference type="Proteomes" id="UP000001555"/>
    </source>
</evidence>
<keyword evidence="4" id="KW-1185">Reference proteome</keyword>
<name>B7QBA6_IXOSC</name>
<dbReference type="EMBL" id="ABJB010670042">
    <property type="status" value="NOT_ANNOTATED_CDS"/>
    <property type="molecule type" value="Genomic_DNA"/>
</dbReference>
<reference evidence="3" key="2">
    <citation type="submission" date="2020-05" db="UniProtKB">
        <authorList>
            <consortium name="EnsemblMetazoa"/>
        </authorList>
    </citation>
    <scope>IDENTIFICATION</scope>
    <source>
        <strain evidence="3">wikel</strain>
    </source>
</reference>
<dbReference type="Proteomes" id="UP000001555">
    <property type="component" value="Unassembled WGS sequence"/>
</dbReference>
<gene>
    <name evidence="2" type="ORF">IscW_ISCW022575</name>
</gene>
<accession>B7QBA6</accession>
<evidence type="ECO:0000313" key="3">
    <source>
        <dbReference type="EnsemblMetazoa" id="ISCW022575-PA"/>
    </source>
</evidence>
<dbReference type="HOGENOM" id="CLU_2199851_0_0_1"/>
<organism>
    <name type="scientific">Ixodes scapularis</name>
    <name type="common">Black-legged tick</name>
    <name type="synonym">Deer tick</name>
    <dbReference type="NCBI Taxonomy" id="6945"/>
    <lineage>
        <taxon>Eukaryota</taxon>
        <taxon>Metazoa</taxon>
        <taxon>Ecdysozoa</taxon>
        <taxon>Arthropoda</taxon>
        <taxon>Chelicerata</taxon>
        <taxon>Arachnida</taxon>
        <taxon>Acari</taxon>
        <taxon>Parasitiformes</taxon>
        <taxon>Ixodida</taxon>
        <taxon>Ixodoidea</taxon>
        <taxon>Ixodidae</taxon>
        <taxon>Ixodinae</taxon>
        <taxon>Ixodes</taxon>
    </lineage>
</organism>
<dbReference type="EnsemblMetazoa" id="ISCW022575-RA">
    <property type="protein sequence ID" value="ISCW022575-PA"/>
    <property type="gene ID" value="ISCW022575"/>
</dbReference>
<dbReference type="VEuPathDB" id="VectorBase:ISCW022575"/>
<dbReference type="AlphaFoldDB" id="B7QBA6"/>
<evidence type="ECO:0000256" key="1">
    <source>
        <dbReference type="SAM" id="MobiDB-lite"/>
    </source>
</evidence>
<dbReference type="EMBL" id="DS899798">
    <property type="protein sequence ID" value="EEC16128.1"/>
    <property type="molecule type" value="Genomic_DNA"/>
</dbReference>
<protein>
    <submittedName>
        <fullName evidence="2 3">Uncharacterized protein</fullName>
    </submittedName>
</protein>
<sequence length="108" mass="11225">MDVGAGCRVAPAAVARLAQARHLDPGTLSRCPDADFQLIGGSADAWVTGQRALSLSLAHPYLRRRRNNAGRAVEVERLSVLVTAPGSSTAVGAPPRVQGRVHAEGPHG</sequence>
<dbReference type="InParanoid" id="B7QBA6"/>
<evidence type="ECO:0000313" key="2">
    <source>
        <dbReference type="EMBL" id="EEC16128.1"/>
    </source>
</evidence>
<reference evidence="2 4" key="1">
    <citation type="submission" date="2008-03" db="EMBL/GenBank/DDBJ databases">
        <title>Annotation of Ixodes scapularis.</title>
        <authorList>
            <consortium name="Ixodes scapularis Genome Project Consortium"/>
            <person name="Caler E."/>
            <person name="Hannick L.I."/>
            <person name="Bidwell S."/>
            <person name="Joardar V."/>
            <person name="Thiagarajan M."/>
            <person name="Amedeo P."/>
            <person name="Galinsky K.J."/>
            <person name="Schobel S."/>
            <person name="Inman J."/>
            <person name="Hostetler J."/>
            <person name="Miller J."/>
            <person name="Hammond M."/>
            <person name="Megy K."/>
            <person name="Lawson D."/>
            <person name="Kodira C."/>
            <person name="Sutton G."/>
            <person name="Meyer J."/>
            <person name="Hill C.A."/>
            <person name="Birren B."/>
            <person name="Nene V."/>
            <person name="Collins F."/>
            <person name="Alarcon-Chaidez F."/>
            <person name="Wikel S."/>
            <person name="Strausberg R."/>
        </authorList>
    </citation>
    <scope>NUCLEOTIDE SEQUENCE [LARGE SCALE GENOMIC DNA]</scope>
    <source>
        <strain evidence="4">Wikel</strain>
        <strain evidence="2">Wikel colony</strain>
    </source>
</reference>
<proteinExistence type="predicted"/>